<proteinExistence type="predicted"/>
<protein>
    <submittedName>
        <fullName evidence="1">Uncharacterized protein</fullName>
    </submittedName>
</protein>
<evidence type="ECO:0000313" key="1">
    <source>
        <dbReference type="EMBL" id="PFX11831.1"/>
    </source>
</evidence>
<evidence type="ECO:0000313" key="2">
    <source>
        <dbReference type="Proteomes" id="UP000225706"/>
    </source>
</evidence>
<accession>A0A2B4R2H5</accession>
<dbReference type="GO" id="GO:0005615">
    <property type="term" value="C:extracellular space"/>
    <property type="evidence" value="ECO:0007669"/>
    <property type="project" value="TreeGrafter"/>
</dbReference>
<sequence>MGKAVTDWRLLSKEQIDLAVQKAVKTNLEKGFSFLFLRCGGIFQVLSFPPVLKKVDGGKKRTKINLNVILLDSISRPHFYRILPRAVEALQNISHDPKIKATTLDFELVQSTGQQTFENLRPIFCGVVVDDNKVTASAKNTKASLGVEVLYGTFKKWGYQTFFQEDLCWYDEWGSVLTDIEKRAVPQWNFEFRESFCLMTLALAPRANSTGYGNCERLVGKSFSKGIKRNRGEFIVTSMDIHVFPPTGYNEDEVFRVSVKQFAQPKDGVFFLNSIRVSTYSKFAHCADKSVDIKLCACAKTQTSDVAKKGLLFENGVPSRMFDSKTAVKNLDSNCLLFLRRDHGSLSFALEVANVCSNATYEFTMTGSTDQRVFTNTLPISLELPPKTCHFLTSVSKYIVKVDTDLNLKASIQVKNGESGTFRSLGTIAVS</sequence>
<name>A0A2B4R2H5_STYPI</name>
<reference evidence="2" key="1">
    <citation type="journal article" date="2017" name="bioRxiv">
        <title>Comparative analysis of the genomes of Stylophora pistillata and Acropora digitifera provides evidence for extensive differences between species of corals.</title>
        <authorList>
            <person name="Voolstra C.R."/>
            <person name="Li Y."/>
            <person name="Liew Y.J."/>
            <person name="Baumgarten S."/>
            <person name="Zoccola D."/>
            <person name="Flot J.-F."/>
            <person name="Tambutte S."/>
            <person name="Allemand D."/>
            <person name="Aranda M."/>
        </authorList>
    </citation>
    <scope>NUCLEOTIDE SEQUENCE [LARGE SCALE GENOMIC DNA]</scope>
</reference>
<dbReference type="EMBL" id="LSMT01001839">
    <property type="protein sequence ID" value="PFX11831.1"/>
    <property type="molecule type" value="Genomic_DNA"/>
</dbReference>
<dbReference type="InterPro" id="IPR004245">
    <property type="entry name" value="DUF229"/>
</dbReference>
<dbReference type="OrthoDB" id="5970433at2759"/>
<keyword evidence="2" id="KW-1185">Reference proteome</keyword>
<dbReference type="Proteomes" id="UP000225706">
    <property type="component" value="Unassembled WGS sequence"/>
</dbReference>
<dbReference type="PANTHER" id="PTHR10974">
    <property type="entry name" value="FI08016P-RELATED"/>
    <property type="match status" value="1"/>
</dbReference>
<dbReference type="PANTHER" id="PTHR10974:SF39">
    <property type="entry name" value="E2F TRANSCRIPTION FACTOR CC-MB DOMAIN-CONTAINING PROTEIN"/>
    <property type="match status" value="1"/>
</dbReference>
<dbReference type="AlphaFoldDB" id="A0A2B4R2H5"/>
<comment type="caution">
    <text evidence="1">The sequence shown here is derived from an EMBL/GenBank/DDBJ whole genome shotgun (WGS) entry which is preliminary data.</text>
</comment>
<organism evidence="1 2">
    <name type="scientific">Stylophora pistillata</name>
    <name type="common">Smooth cauliflower coral</name>
    <dbReference type="NCBI Taxonomy" id="50429"/>
    <lineage>
        <taxon>Eukaryota</taxon>
        <taxon>Metazoa</taxon>
        <taxon>Cnidaria</taxon>
        <taxon>Anthozoa</taxon>
        <taxon>Hexacorallia</taxon>
        <taxon>Scleractinia</taxon>
        <taxon>Astrocoeniina</taxon>
        <taxon>Pocilloporidae</taxon>
        <taxon>Stylophora</taxon>
    </lineage>
</organism>
<gene>
    <name evidence="1" type="ORF">AWC38_SpisGene24313</name>
</gene>
<dbReference type="Pfam" id="PF02995">
    <property type="entry name" value="DUF229"/>
    <property type="match status" value="1"/>
</dbReference>